<feature type="region of interest" description="Disordered" evidence="9">
    <location>
        <begin position="1293"/>
        <end position="1460"/>
    </location>
</feature>
<proteinExistence type="predicted"/>
<feature type="compositionally biased region" description="Low complexity" evidence="9">
    <location>
        <begin position="1328"/>
        <end position="1342"/>
    </location>
</feature>
<feature type="compositionally biased region" description="Low complexity" evidence="9">
    <location>
        <begin position="1091"/>
        <end position="1121"/>
    </location>
</feature>
<feature type="compositionally biased region" description="Low complexity" evidence="9">
    <location>
        <begin position="1221"/>
        <end position="1237"/>
    </location>
</feature>
<feature type="compositionally biased region" description="Low complexity" evidence="9">
    <location>
        <begin position="819"/>
        <end position="833"/>
    </location>
</feature>
<feature type="compositionally biased region" description="Polar residues" evidence="9">
    <location>
        <begin position="779"/>
        <end position="791"/>
    </location>
</feature>
<organism evidence="12 13">
    <name type="scientific">Chlorella sorokiniana</name>
    <name type="common">Freshwater green alga</name>
    <dbReference type="NCBI Taxonomy" id="3076"/>
    <lineage>
        <taxon>Eukaryota</taxon>
        <taxon>Viridiplantae</taxon>
        <taxon>Chlorophyta</taxon>
        <taxon>core chlorophytes</taxon>
        <taxon>Trebouxiophyceae</taxon>
        <taxon>Chlorellales</taxon>
        <taxon>Chlorellaceae</taxon>
        <taxon>Chlorella clade</taxon>
        <taxon>Chlorella</taxon>
    </lineage>
</organism>
<evidence type="ECO:0000256" key="7">
    <source>
        <dbReference type="ARBA" id="ARBA00023121"/>
    </source>
</evidence>
<feature type="compositionally biased region" description="Low complexity" evidence="9">
    <location>
        <begin position="792"/>
        <end position="807"/>
    </location>
</feature>
<feature type="compositionally biased region" description="Polar residues" evidence="9">
    <location>
        <begin position="517"/>
        <end position="529"/>
    </location>
</feature>
<keyword evidence="2" id="KW-0813">Transport</keyword>
<keyword evidence="3 10" id="KW-0812">Transmembrane</keyword>
<feature type="compositionally biased region" description="Gly residues" evidence="9">
    <location>
        <begin position="363"/>
        <end position="377"/>
    </location>
</feature>
<evidence type="ECO:0000256" key="4">
    <source>
        <dbReference type="ARBA" id="ARBA00022824"/>
    </source>
</evidence>
<feature type="domain" description="SMP-LTD" evidence="11">
    <location>
        <begin position="658"/>
        <end position="975"/>
    </location>
</feature>
<feature type="compositionally biased region" description="Low complexity" evidence="9">
    <location>
        <begin position="1131"/>
        <end position="1143"/>
    </location>
</feature>
<feature type="region of interest" description="Disordered" evidence="9">
    <location>
        <begin position="517"/>
        <end position="645"/>
    </location>
</feature>
<evidence type="ECO:0000256" key="10">
    <source>
        <dbReference type="SAM" id="Phobius"/>
    </source>
</evidence>
<keyword evidence="13" id="KW-1185">Reference proteome</keyword>
<dbReference type="PROSITE" id="PS51847">
    <property type="entry name" value="SMP"/>
    <property type="match status" value="1"/>
</dbReference>
<evidence type="ECO:0000256" key="3">
    <source>
        <dbReference type="ARBA" id="ARBA00022692"/>
    </source>
</evidence>
<feature type="region of interest" description="Disordered" evidence="9">
    <location>
        <begin position="998"/>
        <end position="1250"/>
    </location>
</feature>
<reference evidence="12 13" key="1">
    <citation type="journal article" date="2018" name="Plant J.">
        <title>Genome sequences of Chlorella sorokiniana UTEX 1602 and Micractinium conductrix SAG 241.80: implications to maltose excretion by a green alga.</title>
        <authorList>
            <person name="Arriola M.B."/>
            <person name="Velmurugan N."/>
            <person name="Zhang Y."/>
            <person name="Plunkett M.H."/>
            <person name="Hondzo H."/>
            <person name="Barney B.M."/>
        </authorList>
    </citation>
    <scope>NUCLEOTIDE SEQUENCE [LARGE SCALE GENOMIC DNA]</scope>
    <source>
        <strain evidence="13">UTEX 1602</strain>
    </source>
</reference>
<evidence type="ECO:0000313" key="12">
    <source>
        <dbReference type="EMBL" id="PRW60497.1"/>
    </source>
</evidence>
<evidence type="ECO:0000256" key="5">
    <source>
        <dbReference type="ARBA" id="ARBA00022989"/>
    </source>
</evidence>
<feature type="compositionally biased region" description="Low complexity" evidence="9">
    <location>
        <begin position="1150"/>
        <end position="1165"/>
    </location>
</feature>
<feature type="compositionally biased region" description="Polar residues" evidence="9">
    <location>
        <begin position="1388"/>
        <end position="1400"/>
    </location>
</feature>
<feature type="region of interest" description="Disordered" evidence="9">
    <location>
        <begin position="179"/>
        <end position="245"/>
    </location>
</feature>
<keyword evidence="4" id="KW-0256">Endoplasmic reticulum</keyword>
<feature type="compositionally biased region" description="Low complexity" evidence="9">
    <location>
        <begin position="632"/>
        <end position="645"/>
    </location>
</feature>
<dbReference type="OrthoDB" id="514563at2759"/>
<dbReference type="Proteomes" id="UP000239899">
    <property type="component" value="Unassembled WGS sequence"/>
</dbReference>
<comment type="subcellular location">
    <subcellularLocation>
        <location evidence="1">Endoplasmic reticulum membrane</location>
    </subcellularLocation>
</comment>
<protein>
    <submittedName>
        <fullName evidence="12">Testis-expressed sequence 2-like</fullName>
    </submittedName>
</protein>
<feature type="region of interest" description="Disordered" evidence="9">
    <location>
        <begin position="346"/>
        <end position="472"/>
    </location>
</feature>
<feature type="compositionally biased region" description="Gly residues" evidence="9">
    <location>
        <begin position="1055"/>
        <end position="1069"/>
    </location>
</feature>
<accession>A0A2P6U2F5</accession>
<gene>
    <name evidence="12" type="ORF">C2E21_1056</name>
</gene>
<evidence type="ECO:0000256" key="1">
    <source>
        <dbReference type="ARBA" id="ARBA00004586"/>
    </source>
</evidence>
<dbReference type="GO" id="GO:0008289">
    <property type="term" value="F:lipid binding"/>
    <property type="evidence" value="ECO:0007669"/>
    <property type="project" value="UniProtKB-KW"/>
</dbReference>
<sequence length="1460" mass="148351">MQGPAAATSVPGQPPQALERAALAVAGLACAVYLLHSLPAILFPTGLLASALTLLTGVLLGLGAAAGALALAFWRLTHPKPGGRSAAHAPEPLLPRSPVGRARPSSRAGGVAAAASAVGSVPPAAVALSGEFSGVVFTAPASQWRRTDTVGHWPPTADAAGPFRAWEASIAAGTLVLRPIVPPPGAKPASPQGKEKGDKSSKGSKEGGGRGSGSSGKDASEAPAQGGSPVAAGAAAAPGEAAAPPPAKVGIPLEGCSVELVADGLQGRSEFIRRAPLLVSHPKWPLLEGEQAFYLWADDPSAKQQWLHALGWWCQDGEKLAAIDAMYAAYCEAMRDRSILDYPEHAPHWGAADEQPASSGAAAGEGHGSGGGSGSGAVGPEHAAGGDPKAGKRSWKGWGASKMQKMKSKYHDRKRGSGSGSQDGSAVAGVPALPAPTRQQAAAPLPPSLGASPSSPAALMAPPATAEHSPHPAGQAALAAAVAALSSEAMSLESIIEAKWMQSRKIQVPPAIAEVVVQSSSRHGSTPTSPRGIPRPSSQPVASEPGSSSGAAMANGGSAAGSQGSEGFTTPAGGSPVAPWRSPVGRVESSPARLGALPPGSPLGKLPLPLAPGQEAAGEEGGSQAGDGDAPGSGATASAAASQPGFSLPEGLPPLISPDYAVNAFLTRVLFDMLRRPDFQEHVRVRIQRQLSRLQRPDYIQTLEVVGVDCGGTAPTLRGLRALPQPSAAVWPQLLFDMRYQGAFTVTIEAKVDIRDAAAWEKFDAALSRFGEGRKRRSSGTARSGQTPTHTSSAPALGGSGSSAGLAGEEDDEEPEPLSPDSSAGLLSSSAGEHAGGSPGAEPPHGAEGSANGGSQAPEKRGFMGGLRQGLAKRVRQLAETTAVHIARIPLRLSVTVSLLEGTMVAWVPPPPGNRLFYSFVAPPRLELSAKPELAGRLLKYSYHIARVSSWIEQRMRAAITKTMVFPGGGDLLLLPLMGLEHPNAGDPMPALGRYMQQAATLAQQQREEQRREEQQAADARDKEQQLEAAAAEHVQQHGPAEAAPQASPAAAVQSGGGLATGVPTGGSEAGEQWSESQETLLQEPSLSNLPSPQQAAAAAAARAATAAAGRPGSAGAAAASNGHLTSQRFRSSSEGGERVGSPGFQGWPAASAARAAELRASGGRSAEDAWDAAMALEAAGSAREAPTPKFGSGWQSAPGSAGGHRAAVDASRADSLPVDPLGALQQQRGAAAAGLPPSDPLPVPAPRPGLQLHLAATRSLDPDFTTSAERTGFGESPVTALPDYSSVSARRTLSAAPRPAGASGFHPGSADSVGASLNRSLEYLRRQSISSAPGSPAQQQQHDAGNLGTAPSPRPQQPPVQQAAAIPQQQQQQQVATSPPQDRGGSPSDNGRMRQQGSFKEQAGKLITRMNTAGKALASQMQQMQQQRAAQRASGQASGSGSGRRSTGADAPSPLRDGL</sequence>
<feature type="compositionally biased region" description="Low complexity" evidence="9">
    <location>
        <begin position="1419"/>
        <end position="1447"/>
    </location>
</feature>
<comment type="caution">
    <text evidence="12">The sequence shown here is derived from an EMBL/GenBank/DDBJ whole genome shotgun (WGS) entry which is preliminary data.</text>
</comment>
<feature type="compositionally biased region" description="Pro residues" evidence="9">
    <location>
        <begin position="1238"/>
        <end position="1248"/>
    </location>
</feature>
<evidence type="ECO:0000313" key="13">
    <source>
        <dbReference type="Proteomes" id="UP000239899"/>
    </source>
</evidence>
<feature type="compositionally biased region" description="Low complexity" evidence="9">
    <location>
        <begin position="1040"/>
        <end position="1052"/>
    </location>
</feature>
<dbReference type="InterPro" id="IPR031468">
    <property type="entry name" value="SMP_LBD"/>
</dbReference>
<feature type="compositionally biased region" description="Basic and acidic residues" evidence="9">
    <location>
        <begin position="193"/>
        <end position="208"/>
    </location>
</feature>
<evidence type="ECO:0000256" key="9">
    <source>
        <dbReference type="SAM" id="MobiDB-lite"/>
    </source>
</evidence>
<feature type="compositionally biased region" description="Low complexity" evidence="9">
    <location>
        <begin position="222"/>
        <end position="242"/>
    </location>
</feature>
<feature type="compositionally biased region" description="Gly residues" evidence="9">
    <location>
        <begin position="619"/>
        <end position="631"/>
    </location>
</feature>
<dbReference type="EMBL" id="LHPG02000002">
    <property type="protein sequence ID" value="PRW60497.1"/>
    <property type="molecule type" value="Genomic_DNA"/>
</dbReference>
<feature type="transmembrane region" description="Helical" evidence="10">
    <location>
        <begin position="21"/>
        <end position="42"/>
    </location>
</feature>
<feature type="region of interest" description="Disordered" evidence="9">
    <location>
        <begin position="83"/>
        <end position="106"/>
    </location>
</feature>
<name>A0A2P6U2F5_CHLSO</name>
<keyword evidence="8 10" id="KW-0472">Membrane</keyword>
<evidence type="ECO:0000256" key="2">
    <source>
        <dbReference type="ARBA" id="ARBA00022448"/>
    </source>
</evidence>
<evidence type="ECO:0000256" key="6">
    <source>
        <dbReference type="ARBA" id="ARBA00023055"/>
    </source>
</evidence>
<feature type="compositionally biased region" description="Low complexity" evidence="9">
    <location>
        <begin position="591"/>
        <end position="616"/>
    </location>
</feature>
<feature type="compositionally biased region" description="Low complexity" evidence="9">
    <location>
        <begin position="546"/>
        <end position="565"/>
    </location>
</feature>
<feature type="compositionally biased region" description="Basic residues" evidence="9">
    <location>
        <begin position="404"/>
        <end position="416"/>
    </location>
</feature>
<evidence type="ECO:0000259" key="11">
    <source>
        <dbReference type="PROSITE" id="PS51847"/>
    </source>
</evidence>
<feature type="compositionally biased region" description="Low complexity" evidence="9">
    <location>
        <begin position="448"/>
        <end position="466"/>
    </location>
</feature>
<dbReference type="PANTHER" id="PTHR13466:SF0">
    <property type="entry name" value="SMP-LTD DOMAIN-CONTAINING PROTEIN"/>
    <property type="match status" value="1"/>
</dbReference>
<keyword evidence="5 10" id="KW-1133">Transmembrane helix</keyword>
<keyword evidence="7" id="KW-0446">Lipid-binding</keyword>
<dbReference type="GO" id="GO:0006869">
    <property type="term" value="P:lipid transport"/>
    <property type="evidence" value="ECO:0007669"/>
    <property type="project" value="UniProtKB-KW"/>
</dbReference>
<dbReference type="CDD" id="cd21675">
    <property type="entry name" value="SMP_TEX2"/>
    <property type="match status" value="1"/>
</dbReference>
<dbReference type="PANTHER" id="PTHR13466">
    <property type="entry name" value="TEX2 PROTEIN-RELATED"/>
    <property type="match status" value="1"/>
</dbReference>
<feature type="compositionally biased region" description="Low complexity" evidence="9">
    <location>
        <begin position="1360"/>
        <end position="1382"/>
    </location>
</feature>
<evidence type="ECO:0000256" key="8">
    <source>
        <dbReference type="ARBA" id="ARBA00023136"/>
    </source>
</evidence>
<keyword evidence="6" id="KW-0445">Lipid transport</keyword>
<dbReference type="GO" id="GO:0005789">
    <property type="term" value="C:endoplasmic reticulum membrane"/>
    <property type="evidence" value="ECO:0007669"/>
    <property type="project" value="UniProtKB-SubCell"/>
</dbReference>
<feature type="compositionally biased region" description="Basic and acidic residues" evidence="9">
    <location>
        <begin position="1006"/>
        <end position="1026"/>
    </location>
</feature>
<feature type="transmembrane region" description="Helical" evidence="10">
    <location>
        <begin position="48"/>
        <end position="74"/>
    </location>
</feature>
<feature type="compositionally biased region" description="Polar residues" evidence="9">
    <location>
        <begin position="1074"/>
        <end position="1090"/>
    </location>
</feature>
<feature type="region of interest" description="Disordered" evidence="9">
    <location>
        <begin position="772"/>
        <end position="863"/>
    </location>
</feature>